<dbReference type="GO" id="GO:0003774">
    <property type="term" value="F:cytoskeletal motor activity"/>
    <property type="evidence" value="ECO:0007669"/>
    <property type="project" value="InterPro"/>
</dbReference>
<accession>A0A2H0A9B0</accession>
<dbReference type="HAMAP" id="MF_00724">
    <property type="entry name" value="FliE"/>
    <property type="match status" value="1"/>
</dbReference>
<dbReference type="Pfam" id="PF02049">
    <property type="entry name" value="FliE"/>
    <property type="match status" value="1"/>
</dbReference>
<comment type="similarity">
    <text evidence="2 4">Belongs to the FliE family.</text>
</comment>
<organism evidence="6 7">
    <name type="scientific">Candidatus Desantisbacteria bacterium CG23_combo_of_CG06-09_8_20_14_all_40_23</name>
    <dbReference type="NCBI Taxonomy" id="1974550"/>
    <lineage>
        <taxon>Bacteria</taxon>
        <taxon>Candidatus Desantisiibacteriota</taxon>
    </lineage>
</organism>
<dbReference type="PRINTS" id="PR01006">
    <property type="entry name" value="FLGHOOKFLIE"/>
</dbReference>
<reference evidence="6 7" key="1">
    <citation type="submission" date="2017-09" db="EMBL/GenBank/DDBJ databases">
        <title>Depth-based differentiation of microbial function through sediment-hosted aquifers and enrichment of novel symbionts in the deep terrestrial subsurface.</title>
        <authorList>
            <person name="Probst A.J."/>
            <person name="Ladd B."/>
            <person name="Jarett J.K."/>
            <person name="Geller-Mcgrath D.E."/>
            <person name="Sieber C.M."/>
            <person name="Emerson J.B."/>
            <person name="Anantharaman K."/>
            <person name="Thomas B.C."/>
            <person name="Malmstrom R."/>
            <person name="Stieglmeier M."/>
            <person name="Klingl A."/>
            <person name="Woyke T."/>
            <person name="Ryan C.M."/>
            <person name="Banfield J.F."/>
        </authorList>
    </citation>
    <scope>NUCLEOTIDE SEQUENCE [LARGE SCALE GENOMIC DNA]</scope>
    <source>
        <strain evidence="6">CG23_combo_of_CG06-09_8_20_14_all_40_23</strain>
    </source>
</reference>
<proteinExistence type="inferred from homology"/>
<keyword evidence="6" id="KW-0966">Cell projection</keyword>
<dbReference type="GO" id="GO:0005198">
    <property type="term" value="F:structural molecule activity"/>
    <property type="evidence" value="ECO:0007669"/>
    <property type="project" value="UniProtKB-UniRule"/>
</dbReference>
<dbReference type="Proteomes" id="UP000231067">
    <property type="component" value="Unassembled WGS sequence"/>
</dbReference>
<protein>
    <recommendedName>
        <fullName evidence="4 5">Flagellar hook-basal body complex protein FliE</fullName>
    </recommendedName>
</protein>
<evidence type="ECO:0000256" key="4">
    <source>
        <dbReference type="HAMAP-Rule" id="MF_00724"/>
    </source>
</evidence>
<dbReference type="EMBL" id="PCSH01000026">
    <property type="protein sequence ID" value="PIP42006.1"/>
    <property type="molecule type" value="Genomic_DNA"/>
</dbReference>
<keyword evidence="6" id="KW-0969">Cilium</keyword>
<evidence type="ECO:0000256" key="3">
    <source>
        <dbReference type="ARBA" id="ARBA00023143"/>
    </source>
</evidence>
<name>A0A2H0A9B0_9BACT</name>
<gene>
    <name evidence="4" type="primary">fliE</name>
    <name evidence="6" type="ORF">COX18_01650</name>
</gene>
<dbReference type="NCBIfam" id="TIGR00205">
    <property type="entry name" value="fliE"/>
    <property type="match status" value="1"/>
</dbReference>
<sequence>MISINGLQPTQEMFRYSPVAKPTSSAKNIVDSFSSILNQGLQETNNLENQSDTLTRMLVSGEIENIHDVMIAAEKAEVAINLTMNIRDKVIRAYDEIMAMGSR</sequence>
<comment type="subcellular location">
    <subcellularLocation>
        <location evidence="1 4">Bacterial flagellum basal body</location>
    </subcellularLocation>
</comment>
<evidence type="ECO:0000313" key="6">
    <source>
        <dbReference type="EMBL" id="PIP42006.1"/>
    </source>
</evidence>
<dbReference type="GO" id="GO:0071973">
    <property type="term" value="P:bacterial-type flagellum-dependent cell motility"/>
    <property type="evidence" value="ECO:0007669"/>
    <property type="project" value="InterPro"/>
</dbReference>
<keyword evidence="3 4" id="KW-0975">Bacterial flagellum</keyword>
<dbReference type="InterPro" id="IPR001624">
    <property type="entry name" value="FliE"/>
</dbReference>
<dbReference type="GO" id="GO:0009425">
    <property type="term" value="C:bacterial-type flagellum basal body"/>
    <property type="evidence" value="ECO:0007669"/>
    <property type="project" value="UniProtKB-SubCell"/>
</dbReference>
<evidence type="ECO:0000256" key="1">
    <source>
        <dbReference type="ARBA" id="ARBA00004117"/>
    </source>
</evidence>
<dbReference type="PANTHER" id="PTHR34653">
    <property type="match status" value="1"/>
</dbReference>
<evidence type="ECO:0000256" key="5">
    <source>
        <dbReference type="NCBIfam" id="TIGR00205"/>
    </source>
</evidence>
<comment type="caution">
    <text evidence="6">The sequence shown here is derived from an EMBL/GenBank/DDBJ whole genome shotgun (WGS) entry which is preliminary data.</text>
</comment>
<dbReference type="AlphaFoldDB" id="A0A2H0A9B0"/>
<evidence type="ECO:0000256" key="2">
    <source>
        <dbReference type="ARBA" id="ARBA00009272"/>
    </source>
</evidence>
<evidence type="ECO:0000313" key="7">
    <source>
        <dbReference type="Proteomes" id="UP000231067"/>
    </source>
</evidence>
<dbReference type="PANTHER" id="PTHR34653:SF1">
    <property type="entry name" value="FLAGELLAR HOOK-BASAL BODY COMPLEX PROTEIN FLIE"/>
    <property type="match status" value="1"/>
</dbReference>
<keyword evidence="6" id="KW-0282">Flagellum</keyword>